<reference evidence="1" key="2">
    <citation type="submission" date="2021-03" db="UniProtKB">
        <authorList>
            <consortium name="EnsemblPlants"/>
        </authorList>
    </citation>
    <scope>IDENTIFICATION</scope>
</reference>
<organism evidence="1 2">
    <name type="scientific">Cannabis sativa</name>
    <name type="common">Hemp</name>
    <name type="synonym">Marijuana</name>
    <dbReference type="NCBI Taxonomy" id="3483"/>
    <lineage>
        <taxon>Eukaryota</taxon>
        <taxon>Viridiplantae</taxon>
        <taxon>Streptophyta</taxon>
        <taxon>Embryophyta</taxon>
        <taxon>Tracheophyta</taxon>
        <taxon>Spermatophyta</taxon>
        <taxon>Magnoliopsida</taxon>
        <taxon>eudicotyledons</taxon>
        <taxon>Gunneridae</taxon>
        <taxon>Pentapetalae</taxon>
        <taxon>rosids</taxon>
        <taxon>fabids</taxon>
        <taxon>Rosales</taxon>
        <taxon>Cannabaceae</taxon>
        <taxon>Cannabis</taxon>
    </lineage>
</organism>
<name>A0A803QCY5_CANSA</name>
<protein>
    <submittedName>
        <fullName evidence="1">Uncharacterized protein</fullName>
    </submittedName>
</protein>
<reference evidence="1" key="1">
    <citation type="submission" date="2018-11" db="EMBL/GenBank/DDBJ databases">
        <authorList>
            <person name="Grassa J C."/>
        </authorList>
    </citation>
    <scope>NUCLEOTIDE SEQUENCE [LARGE SCALE GENOMIC DNA]</scope>
</reference>
<accession>A0A803QCY5</accession>
<proteinExistence type="predicted"/>
<evidence type="ECO:0000313" key="1">
    <source>
        <dbReference type="EnsemblPlants" id="cds.evm.model.08.969"/>
    </source>
</evidence>
<keyword evidence="2" id="KW-1185">Reference proteome</keyword>
<dbReference type="AlphaFoldDB" id="A0A803QCY5"/>
<dbReference type="EMBL" id="UZAU01000694">
    <property type="status" value="NOT_ANNOTATED_CDS"/>
    <property type="molecule type" value="Genomic_DNA"/>
</dbReference>
<dbReference type="Proteomes" id="UP000596661">
    <property type="component" value="Chromosome 8"/>
</dbReference>
<dbReference type="EnsemblPlants" id="evm.model.08.969">
    <property type="protein sequence ID" value="cds.evm.model.08.969"/>
    <property type="gene ID" value="evm.TU.08.969"/>
</dbReference>
<evidence type="ECO:0000313" key="2">
    <source>
        <dbReference type="Proteomes" id="UP000596661"/>
    </source>
</evidence>
<dbReference type="Gramene" id="evm.model.08.969">
    <property type="protein sequence ID" value="cds.evm.model.08.969"/>
    <property type="gene ID" value="evm.TU.08.969"/>
</dbReference>
<sequence>MSFKKKRKKKLFTSSSNPMPQVLHFMMFLLLFNNPIFPQASTTYFISGLSLGTSAVLDFQPENLAESCSGHETLAGTWLQPINFASFGPFLTLAKTPHGFLSLSRLYPLLGSLKNFVWHILGGDNWIDKDLLSLIFEHHRPAPSASSSSKGSLGGPSSAFEVKELAVEQPIAGKDEETSTGHDSDFDAEQAELVAGKSTARRHYKTCIVVLGNPLGSYHDAGRHMVTLGHPSKVRIDHVAEEAHEPWILEYGNQQRWISPLSSLSAKKLEEIKARGFVGGIRCDRPTRD</sequence>